<keyword evidence="3" id="KW-1185">Reference proteome</keyword>
<name>A0A5B7I310_PORTR</name>
<organism evidence="2 3">
    <name type="scientific">Portunus trituberculatus</name>
    <name type="common">Swimming crab</name>
    <name type="synonym">Neptunus trituberculatus</name>
    <dbReference type="NCBI Taxonomy" id="210409"/>
    <lineage>
        <taxon>Eukaryota</taxon>
        <taxon>Metazoa</taxon>
        <taxon>Ecdysozoa</taxon>
        <taxon>Arthropoda</taxon>
        <taxon>Crustacea</taxon>
        <taxon>Multicrustacea</taxon>
        <taxon>Malacostraca</taxon>
        <taxon>Eumalacostraca</taxon>
        <taxon>Eucarida</taxon>
        <taxon>Decapoda</taxon>
        <taxon>Pleocyemata</taxon>
        <taxon>Brachyura</taxon>
        <taxon>Eubrachyura</taxon>
        <taxon>Portunoidea</taxon>
        <taxon>Portunidae</taxon>
        <taxon>Portuninae</taxon>
        <taxon>Portunus</taxon>
    </lineage>
</organism>
<evidence type="ECO:0000313" key="2">
    <source>
        <dbReference type="EMBL" id="MPC78950.1"/>
    </source>
</evidence>
<evidence type="ECO:0000313" key="3">
    <source>
        <dbReference type="Proteomes" id="UP000324222"/>
    </source>
</evidence>
<accession>A0A5B7I310</accession>
<sequence length="104" mass="11948">MALRGCEGRNPLHHRSEEHHYHYHHPQPPPRCHTDPPHHHLSSFRPPYLLPSLRTPMKTSPRTPCDLVLLTYLWRRRGRPRKSGGGWVRGRAGAVCCLAGVRGK</sequence>
<dbReference type="AlphaFoldDB" id="A0A5B7I310"/>
<dbReference type="Proteomes" id="UP000324222">
    <property type="component" value="Unassembled WGS sequence"/>
</dbReference>
<evidence type="ECO:0000256" key="1">
    <source>
        <dbReference type="SAM" id="MobiDB-lite"/>
    </source>
</evidence>
<feature type="region of interest" description="Disordered" evidence="1">
    <location>
        <begin position="1"/>
        <end position="61"/>
    </location>
</feature>
<reference evidence="2 3" key="1">
    <citation type="submission" date="2019-05" db="EMBL/GenBank/DDBJ databases">
        <title>Another draft genome of Portunus trituberculatus and its Hox gene families provides insights of decapod evolution.</title>
        <authorList>
            <person name="Jeong J.-H."/>
            <person name="Song I."/>
            <person name="Kim S."/>
            <person name="Choi T."/>
            <person name="Kim D."/>
            <person name="Ryu S."/>
            <person name="Kim W."/>
        </authorList>
    </citation>
    <scope>NUCLEOTIDE SEQUENCE [LARGE SCALE GENOMIC DNA]</scope>
    <source>
        <tissue evidence="2">Muscle</tissue>
    </source>
</reference>
<protein>
    <submittedName>
        <fullName evidence="2">Uncharacterized protein</fullName>
    </submittedName>
</protein>
<gene>
    <name evidence="2" type="ORF">E2C01_073459</name>
</gene>
<proteinExistence type="predicted"/>
<dbReference type="EMBL" id="VSRR010049792">
    <property type="protein sequence ID" value="MPC78950.1"/>
    <property type="molecule type" value="Genomic_DNA"/>
</dbReference>
<comment type="caution">
    <text evidence="2">The sequence shown here is derived from an EMBL/GenBank/DDBJ whole genome shotgun (WGS) entry which is preliminary data.</text>
</comment>